<protein>
    <submittedName>
        <fullName evidence="3">Type II toxin-antitoxin system RelE/ParE family toxin</fullName>
    </submittedName>
</protein>
<dbReference type="EMBL" id="VKDK01000001">
    <property type="protein sequence ID" value="TRX64443.1"/>
    <property type="molecule type" value="Genomic_DNA"/>
</dbReference>
<dbReference type="InterPro" id="IPR007712">
    <property type="entry name" value="RelE/ParE_toxin"/>
</dbReference>
<accession>A0A553G4K8</accession>
<dbReference type="Pfam" id="PF05016">
    <property type="entry name" value="ParE_toxin"/>
    <property type="match status" value="1"/>
</dbReference>
<evidence type="ECO:0000256" key="2">
    <source>
        <dbReference type="ARBA" id="ARBA00022649"/>
    </source>
</evidence>
<dbReference type="PANTHER" id="PTHR35601">
    <property type="entry name" value="TOXIN RELE"/>
    <property type="match status" value="1"/>
</dbReference>
<gene>
    <name evidence="3" type="ORF">FNY97_00665</name>
</gene>
<comment type="similarity">
    <text evidence="1">Belongs to the RelE toxin family.</text>
</comment>
<evidence type="ECO:0000313" key="4">
    <source>
        <dbReference type="Proteomes" id="UP000320443"/>
    </source>
</evidence>
<dbReference type="Gene3D" id="3.30.2310.20">
    <property type="entry name" value="RelE-like"/>
    <property type="match status" value="1"/>
</dbReference>
<proteinExistence type="inferred from homology"/>
<keyword evidence="2" id="KW-1277">Toxin-antitoxin system</keyword>
<dbReference type="PANTHER" id="PTHR35601:SF1">
    <property type="entry name" value="TOXIN RELE"/>
    <property type="match status" value="1"/>
</dbReference>
<dbReference type="RefSeq" id="WP_144012859.1">
    <property type="nucleotide sequence ID" value="NZ_VKDK01000001.1"/>
</dbReference>
<organism evidence="3 4">
    <name type="scientific">Corynebacterium hiratae</name>
    <dbReference type="NCBI Taxonomy" id="3139423"/>
    <lineage>
        <taxon>Bacteria</taxon>
        <taxon>Bacillati</taxon>
        <taxon>Actinomycetota</taxon>
        <taxon>Actinomycetes</taxon>
        <taxon>Mycobacteriales</taxon>
        <taxon>Corynebacteriaceae</taxon>
        <taxon>Corynebacterium</taxon>
    </lineage>
</organism>
<name>A0A553G4K8_9CORY</name>
<keyword evidence="4" id="KW-1185">Reference proteome</keyword>
<evidence type="ECO:0000256" key="1">
    <source>
        <dbReference type="ARBA" id="ARBA00006226"/>
    </source>
</evidence>
<dbReference type="AlphaFoldDB" id="A0A553G4K8"/>
<dbReference type="SUPFAM" id="SSF143011">
    <property type="entry name" value="RelE-like"/>
    <property type="match status" value="1"/>
</dbReference>
<reference evidence="3 4" key="1">
    <citation type="submission" date="2019-07" db="EMBL/GenBank/DDBJ databases">
        <title>Draft genome of C. aurimucosum strain 2274.</title>
        <authorList>
            <person name="Pacheco L.G.C."/>
            <person name="Aguiar E.R.G.R."/>
            <person name="Santos C.S."/>
            <person name="Rocha D.J.P.G."/>
            <person name="Sant'Anna L.O."/>
            <person name="Mattos-Guaraldi A.L."/>
            <person name="Santos L.S."/>
        </authorList>
    </citation>
    <scope>NUCLEOTIDE SEQUENCE [LARGE SCALE GENOMIC DNA]</scope>
    <source>
        <strain evidence="3 4">2274</strain>
    </source>
</reference>
<dbReference type="Proteomes" id="UP000320443">
    <property type="component" value="Unassembled WGS sequence"/>
</dbReference>
<comment type="caution">
    <text evidence="3">The sequence shown here is derived from an EMBL/GenBank/DDBJ whole genome shotgun (WGS) entry which is preliminary data.</text>
</comment>
<sequence>MADSTYHITYKASAAKELRKLDRPTQRRLLAAIEDLAVTPRPDGVKKLKASDDLYRIRVGHYRVVYEIIDGKLVVLVLRVAHRRDVYRK</sequence>
<dbReference type="InterPro" id="IPR035093">
    <property type="entry name" value="RelE/ParE_toxin_dom_sf"/>
</dbReference>
<evidence type="ECO:0000313" key="3">
    <source>
        <dbReference type="EMBL" id="TRX64443.1"/>
    </source>
</evidence>